<dbReference type="OrthoDB" id="9804312at2"/>
<dbReference type="CDD" id="cd02440">
    <property type="entry name" value="AdoMet_MTases"/>
    <property type="match status" value="1"/>
</dbReference>
<dbReference type="GO" id="GO:0008757">
    <property type="term" value="F:S-adenosylmethionine-dependent methyltransferase activity"/>
    <property type="evidence" value="ECO:0007669"/>
    <property type="project" value="InterPro"/>
</dbReference>
<dbReference type="AlphaFoldDB" id="A0A369IGB7"/>
<dbReference type="Pfam" id="PF08241">
    <property type="entry name" value="Methyltransf_11"/>
    <property type="match status" value="1"/>
</dbReference>
<accession>A0A369IGB7</accession>
<keyword evidence="3" id="KW-1185">Reference proteome</keyword>
<organism evidence="2 3">
    <name type="scientific">Runella aurantiaca</name>
    <dbReference type="NCBI Taxonomy" id="2282308"/>
    <lineage>
        <taxon>Bacteria</taxon>
        <taxon>Pseudomonadati</taxon>
        <taxon>Bacteroidota</taxon>
        <taxon>Cytophagia</taxon>
        <taxon>Cytophagales</taxon>
        <taxon>Spirosomataceae</taxon>
        <taxon>Runella</taxon>
    </lineage>
</organism>
<dbReference type="InterPro" id="IPR029063">
    <property type="entry name" value="SAM-dependent_MTases_sf"/>
</dbReference>
<name>A0A369IGB7_9BACT</name>
<keyword evidence="2" id="KW-0489">Methyltransferase</keyword>
<sequence length="243" mass="27475">MPEIIVTQVVGEDIMSIENDENYSSYYKKQDIVKVYPNEFAIRSFLGSYPNHKINKADLIGKNILDLGFGDGRNIPLLADLGLKIHGIEVTQEICDYITERMADNGIVMEARVGRNSTIPYPDAYFDNILACSACYYIDPGQNYSDNLTEIARVMKSGGLFIHSVPMSSTFILENAKDLGNGHMEVTRDPYGVRVGQVLKKFDSVEEIEKELAPWFTDITVGSCRDDYWGSKVHLWLIVCRRK</sequence>
<comment type="caution">
    <text evidence="2">The sequence shown here is derived from an EMBL/GenBank/DDBJ whole genome shotgun (WGS) entry which is preliminary data.</text>
</comment>
<feature type="domain" description="Methyltransferase type 11" evidence="1">
    <location>
        <begin position="65"/>
        <end position="162"/>
    </location>
</feature>
<gene>
    <name evidence="2" type="ORF">DVG78_01840</name>
</gene>
<protein>
    <submittedName>
        <fullName evidence="2">Class I SAM-dependent methyltransferase</fullName>
    </submittedName>
</protein>
<dbReference type="SUPFAM" id="SSF53335">
    <property type="entry name" value="S-adenosyl-L-methionine-dependent methyltransferases"/>
    <property type="match status" value="1"/>
</dbReference>
<dbReference type="InterPro" id="IPR013216">
    <property type="entry name" value="Methyltransf_11"/>
</dbReference>
<dbReference type="RefSeq" id="WP_114459355.1">
    <property type="nucleotide sequence ID" value="NZ_QPIW01000001.1"/>
</dbReference>
<dbReference type="EMBL" id="QPIW01000001">
    <property type="protein sequence ID" value="RDB07820.1"/>
    <property type="molecule type" value="Genomic_DNA"/>
</dbReference>
<reference evidence="2 3" key="1">
    <citation type="submission" date="2018-07" db="EMBL/GenBank/DDBJ databases">
        <title>Genome analysis of Runella aurantiaca.</title>
        <authorList>
            <person name="Yang X."/>
        </authorList>
    </citation>
    <scope>NUCLEOTIDE SEQUENCE [LARGE SCALE GENOMIC DNA]</scope>
    <source>
        <strain evidence="2 3">YX9</strain>
    </source>
</reference>
<proteinExistence type="predicted"/>
<keyword evidence="2" id="KW-0808">Transferase</keyword>
<evidence type="ECO:0000313" key="2">
    <source>
        <dbReference type="EMBL" id="RDB07820.1"/>
    </source>
</evidence>
<dbReference type="GO" id="GO:0032259">
    <property type="term" value="P:methylation"/>
    <property type="evidence" value="ECO:0007669"/>
    <property type="project" value="UniProtKB-KW"/>
</dbReference>
<dbReference type="Gene3D" id="3.40.50.150">
    <property type="entry name" value="Vaccinia Virus protein VP39"/>
    <property type="match status" value="1"/>
</dbReference>
<dbReference type="Proteomes" id="UP000253141">
    <property type="component" value="Unassembled WGS sequence"/>
</dbReference>
<evidence type="ECO:0000259" key="1">
    <source>
        <dbReference type="Pfam" id="PF08241"/>
    </source>
</evidence>
<evidence type="ECO:0000313" key="3">
    <source>
        <dbReference type="Proteomes" id="UP000253141"/>
    </source>
</evidence>